<keyword evidence="4 6" id="KW-0378">Hydrolase</keyword>
<dbReference type="PANTHER" id="PTHR23402">
    <property type="entry name" value="PROTEASE FAMILY C15 PYROGLUTAMYL-PEPTIDASE I-RELATED"/>
    <property type="match status" value="1"/>
</dbReference>
<dbReference type="NCBIfam" id="TIGR00504">
    <property type="entry name" value="pyro_pdase"/>
    <property type="match status" value="1"/>
</dbReference>
<dbReference type="PIRSF" id="PIRSF015592">
    <property type="entry name" value="Prld-crbxl_pptds"/>
    <property type="match status" value="1"/>
</dbReference>
<reference evidence="9" key="1">
    <citation type="journal article" date="2019" name="Int. J. Syst. Evol. Microbiol.">
        <title>The Global Catalogue of Microorganisms (GCM) 10K type strain sequencing project: providing services to taxonomists for standard genome sequencing and annotation.</title>
        <authorList>
            <consortium name="The Broad Institute Genomics Platform"/>
            <consortium name="The Broad Institute Genome Sequencing Center for Infectious Disease"/>
            <person name="Wu L."/>
            <person name="Ma J."/>
        </authorList>
    </citation>
    <scope>NUCLEOTIDE SEQUENCE [LARGE SCALE GENOMIC DNA]</scope>
    <source>
        <strain evidence="9">CCM 8604</strain>
    </source>
</reference>
<feature type="active site" evidence="6 7">
    <location>
        <position position="142"/>
    </location>
</feature>
<keyword evidence="9" id="KW-1185">Reference proteome</keyword>
<evidence type="ECO:0000256" key="4">
    <source>
        <dbReference type="ARBA" id="ARBA00022801"/>
    </source>
</evidence>
<evidence type="ECO:0000256" key="3">
    <source>
        <dbReference type="ARBA" id="ARBA00022670"/>
    </source>
</evidence>
<dbReference type="InterPro" id="IPR033694">
    <property type="entry name" value="PGPEP1_Cys_AS"/>
</dbReference>
<dbReference type="EMBL" id="JBHTHQ010000021">
    <property type="protein sequence ID" value="MFD0705153.1"/>
    <property type="molecule type" value="Genomic_DNA"/>
</dbReference>
<protein>
    <recommendedName>
        <fullName evidence="6">Pyrrolidone-carboxylate peptidase</fullName>
        <ecNumber evidence="6">3.4.19.3</ecNumber>
    </recommendedName>
    <alternativeName>
        <fullName evidence="6">5-oxoprolyl-peptidase</fullName>
    </alternativeName>
    <alternativeName>
        <fullName evidence="6">Pyroglutamyl-peptidase I</fullName>
        <shortName evidence="6">PGP-I</shortName>
        <shortName evidence="6">Pyrase</shortName>
    </alternativeName>
</protein>
<evidence type="ECO:0000256" key="7">
    <source>
        <dbReference type="PROSITE-ProRule" id="PRU10077"/>
    </source>
</evidence>
<sequence length="204" mass="22506">MITVLITGFDPFAKETINPSWEAVSRLDSTISNANIIKLQLPTEFKSSREKLRTAIAQYCPDIVLSVGQAGGRSGITPELVAINFDDASIPDNAGYEPHEETIEREGENAYFTQLPIKKICVTLKKADIPSYISTTAGTYVCNHVMYEAQFLRSTEYPQLKAGFIHIPFLPQQVVDKPGMPSLSLDDDVRGLTLAIETIVKELA</sequence>
<dbReference type="InterPro" id="IPR036440">
    <property type="entry name" value="Peptidase_C15-like_sf"/>
</dbReference>
<dbReference type="PANTHER" id="PTHR23402:SF1">
    <property type="entry name" value="PYROGLUTAMYL-PEPTIDASE I"/>
    <property type="match status" value="1"/>
</dbReference>
<dbReference type="Proteomes" id="UP001597036">
    <property type="component" value="Unassembled WGS sequence"/>
</dbReference>
<feature type="active site" evidence="6">
    <location>
        <position position="79"/>
    </location>
</feature>
<evidence type="ECO:0000256" key="1">
    <source>
        <dbReference type="ARBA" id="ARBA00006641"/>
    </source>
</evidence>
<evidence type="ECO:0000313" key="9">
    <source>
        <dbReference type="Proteomes" id="UP001597036"/>
    </source>
</evidence>
<keyword evidence="5 6" id="KW-0788">Thiol protease</keyword>
<dbReference type="Pfam" id="PF01470">
    <property type="entry name" value="Peptidase_C15"/>
    <property type="match status" value="1"/>
</dbReference>
<evidence type="ECO:0000256" key="2">
    <source>
        <dbReference type="ARBA" id="ARBA00022490"/>
    </source>
</evidence>
<comment type="subunit">
    <text evidence="6">Homotetramer.</text>
</comment>
<dbReference type="Gene3D" id="3.40.630.20">
    <property type="entry name" value="Peptidase C15, pyroglutamyl peptidase I-like"/>
    <property type="match status" value="1"/>
</dbReference>
<keyword evidence="2 6" id="KW-0963">Cytoplasm</keyword>
<dbReference type="CDD" id="cd00501">
    <property type="entry name" value="Peptidase_C15"/>
    <property type="match status" value="1"/>
</dbReference>
<dbReference type="InterPro" id="IPR029762">
    <property type="entry name" value="PGP-I_bact-type"/>
</dbReference>
<dbReference type="PRINTS" id="PR00706">
    <property type="entry name" value="PYROGLUPTASE"/>
</dbReference>
<evidence type="ECO:0000256" key="5">
    <source>
        <dbReference type="ARBA" id="ARBA00022807"/>
    </source>
</evidence>
<dbReference type="GO" id="GO:0016920">
    <property type="term" value="F:pyroglutamyl-peptidase activity"/>
    <property type="evidence" value="ECO:0007669"/>
    <property type="project" value="UniProtKB-EC"/>
</dbReference>
<comment type="caution">
    <text evidence="8">The sequence shown here is derived from an EMBL/GenBank/DDBJ whole genome shotgun (WGS) entry which is preliminary data.</text>
</comment>
<dbReference type="InterPro" id="IPR016125">
    <property type="entry name" value="Peptidase_C15-like"/>
</dbReference>
<dbReference type="HAMAP" id="MF_00417">
    <property type="entry name" value="Pyrrolid_peptidase"/>
    <property type="match status" value="1"/>
</dbReference>
<feature type="active site" evidence="6">
    <location>
        <position position="166"/>
    </location>
</feature>
<dbReference type="InterPro" id="IPR000816">
    <property type="entry name" value="Peptidase_C15"/>
</dbReference>
<dbReference type="RefSeq" id="WP_377938848.1">
    <property type="nucleotide sequence ID" value="NZ_JBHTHQ010000021.1"/>
</dbReference>
<gene>
    <name evidence="6 8" type="primary">pcp</name>
    <name evidence="8" type="ORF">ACFQY8_05270</name>
</gene>
<comment type="similarity">
    <text evidence="1 6">Belongs to the peptidase C15 family.</text>
</comment>
<evidence type="ECO:0000256" key="6">
    <source>
        <dbReference type="HAMAP-Rule" id="MF_00417"/>
    </source>
</evidence>
<proteinExistence type="inferred from homology"/>
<comment type="function">
    <text evidence="6">Removes 5-oxoproline from various penultimate amino acid residues except L-proline.</text>
</comment>
<dbReference type="EC" id="3.4.19.3" evidence="6"/>
<keyword evidence="3 6" id="KW-0645">Protease</keyword>
<evidence type="ECO:0000313" key="8">
    <source>
        <dbReference type="EMBL" id="MFD0705153.1"/>
    </source>
</evidence>
<accession>A0ABW2Y5Y8</accession>
<dbReference type="NCBIfam" id="NF009676">
    <property type="entry name" value="PRK13197.1"/>
    <property type="match status" value="1"/>
</dbReference>
<dbReference type="PROSITE" id="PS01334">
    <property type="entry name" value="PYRASE_CYS"/>
    <property type="match status" value="1"/>
</dbReference>
<comment type="catalytic activity">
    <reaction evidence="6 7">
        <text>Release of an N-terminal pyroglutamyl group from a polypeptide, the second amino acid generally not being Pro.</text>
        <dbReference type="EC" id="3.4.19.3"/>
    </reaction>
</comment>
<dbReference type="SUPFAM" id="SSF53182">
    <property type="entry name" value="Pyrrolidone carboxyl peptidase (pyroglutamate aminopeptidase)"/>
    <property type="match status" value="1"/>
</dbReference>
<comment type="subcellular location">
    <subcellularLocation>
        <location evidence="6">Cytoplasm</location>
    </subcellularLocation>
</comment>
<organism evidence="8 9">
    <name type="scientific">Alloscardovia venturai</name>
    <dbReference type="NCBI Taxonomy" id="1769421"/>
    <lineage>
        <taxon>Bacteria</taxon>
        <taxon>Bacillati</taxon>
        <taxon>Actinomycetota</taxon>
        <taxon>Actinomycetes</taxon>
        <taxon>Bifidobacteriales</taxon>
        <taxon>Bifidobacteriaceae</taxon>
        <taxon>Alloscardovia</taxon>
    </lineage>
</organism>
<name>A0ABW2Y5Y8_9BIFI</name>